<feature type="active site" description="Glycyl thioester intermediate" evidence="5">
    <location>
        <position position="1001"/>
    </location>
</feature>
<dbReference type="Proteomes" id="UP000095282">
    <property type="component" value="Unplaced"/>
</dbReference>
<evidence type="ECO:0000313" key="9">
    <source>
        <dbReference type="WBParaSite" id="Csp11.Scaffold629.g15071.t1"/>
    </source>
</evidence>
<dbReference type="GO" id="GO:0061630">
    <property type="term" value="F:ubiquitin protein ligase activity"/>
    <property type="evidence" value="ECO:0007669"/>
    <property type="project" value="UniProtKB-EC"/>
</dbReference>
<sequence>MFTYPDTDDLQMSFNNLVFFNGDVRRDRKQEAMFNSLVHLNERDNFLNRLKQMEEKREKEERQTKAVRKIQKLWRGHRVRRMERLQFRARFDAISEGKRSVETILEMSQLLVNFYEFTHDEERLVMTLVELVKARTADRSFETRVRDSQRLLLARCCVKFLNHATENTIFFHIFRYLEDYVTCHLNLFEAISTLGLFEAEFHLLEALLGKPTDNTIQKASINPRHQQLLTRIFECFLNPEKSPSIKVADRLLKTICVNVSDLNFANCIMYYIKDHIKLISTKSVLFHAICQQNLISQWKLRPEQVETASIRLRALFLTSTDNQMDQTELKTFFDSLAPFLEAHRNQLRNLQVKEDLSESGRLRTAVNHHLSEYTENILTSNEFRRATCVYANLPNVCVSTIISLRKYFTQSLDLIASSNSFIEALYTFIAISSQQQDLFGSTEAMSTRINALELFCICLNKRVSSVADSDFVANDFIDFDNTIEFLRDASIKLINLMFPNLPRGDLYSDSYSKNMSKAEAEWKDVTEAVFSILGAVYQKDCRIKYFPQGFWTNHGREVLTGIGEQKRMPRRRLPNGRVQIERTLDTEFVERLSAIYEHESDSENEDDEKEENGKLPAALRRAICVMKHIPFIVPFMDRVSLFSRLLNQDHEKAGSSRSFMQSGHHMTIRRDQVYMDAYNEFAPKAYGDRVRELKSMLRIKMVNWAGVNEPGVDGGGIFREFLTELLKTAFNVDRGFFTETDGKLLYPNPTAPFLLGADCQSHFQFIGRMIGKLIYERQLHEVRFAEFFISQIFETNPNKDVDLQHMKSFDPLIFKHLKALQKMNDKELDELQLDFSIVTSDVGLVRTVNLKPNGSKHRVTVDNVTEYVRLYVNYHLKQRISSMVTSIRRGISEVISIEWMRMFAPHELQILIAGFEEVFTVKEMRKHCEIRFSNRIMEDSGYVDMFWDVIENLSNEDKMAFLKFITGCSRTPVDGFKSLYPAMGVLVLQTSEDELPTSATCMNMLRIPKYSTRTKLEEKLRYAINSGAGFELA</sequence>
<evidence type="ECO:0000259" key="7">
    <source>
        <dbReference type="PROSITE" id="PS50237"/>
    </source>
</evidence>
<comment type="catalytic activity">
    <reaction evidence="1">
        <text>S-ubiquitinyl-[E2 ubiquitin-conjugating enzyme]-L-cysteine + [acceptor protein]-L-lysine = [E2 ubiquitin-conjugating enzyme]-L-cysteine + N(6)-ubiquitinyl-[acceptor protein]-L-lysine.</text>
        <dbReference type="EC" id="2.3.2.26"/>
    </reaction>
</comment>
<reference evidence="9" key="1">
    <citation type="submission" date="2016-11" db="UniProtKB">
        <authorList>
            <consortium name="WormBaseParasite"/>
        </authorList>
    </citation>
    <scope>IDENTIFICATION</scope>
</reference>
<name>A0A1I7U5J7_9PELO</name>
<dbReference type="EC" id="2.3.2.26" evidence="2"/>
<dbReference type="GO" id="GO:0006511">
    <property type="term" value="P:ubiquitin-dependent protein catabolic process"/>
    <property type="evidence" value="ECO:0007669"/>
    <property type="project" value="TreeGrafter"/>
</dbReference>
<keyword evidence="8" id="KW-1185">Reference proteome</keyword>
<dbReference type="Pfam" id="PF00632">
    <property type="entry name" value="HECT"/>
    <property type="match status" value="1"/>
</dbReference>
<keyword evidence="6" id="KW-0175">Coiled coil</keyword>
<dbReference type="eggNOG" id="KOG0942">
    <property type="taxonomic scope" value="Eukaryota"/>
</dbReference>
<dbReference type="GO" id="GO:0000209">
    <property type="term" value="P:protein polyubiquitination"/>
    <property type="evidence" value="ECO:0007669"/>
    <property type="project" value="InterPro"/>
</dbReference>
<organism evidence="8 9">
    <name type="scientific">Caenorhabditis tropicalis</name>
    <dbReference type="NCBI Taxonomy" id="1561998"/>
    <lineage>
        <taxon>Eukaryota</taxon>
        <taxon>Metazoa</taxon>
        <taxon>Ecdysozoa</taxon>
        <taxon>Nematoda</taxon>
        <taxon>Chromadorea</taxon>
        <taxon>Rhabditida</taxon>
        <taxon>Rhabditina</taxon>
        <taxon>Rhabditomorpha</taxon>
        <taxon>Rhabditoidea</taxon>
        <taxon>Rhabditidae</taxon>
        <taxon>Peloderinae</taxon>
        <taxon>Caenorhabditis</taxon>
    </lineage>
</organism>
<dbReference type="InterPro" id="IPR000569">
    <property type="entry name" value="HECT_dom"/>
</dbReference>
<dbReference type="Gene3D" id="3.90.1750.10">
    <property type="entry name" value="Hect, E3 ligase catalytic domains"/>
    <property type="match status" value="1"/>
</dbReference>
<dbReference type="AlphaFoldDB" id="A0A1I7U5J7"/>
<evidence type="ECO:0000256" key="1">
    <source>
        <dbReference type="ARBA" id="ARBA00000885"/>
    </source>
</evidence>
<feature type="domain" description="HECT" evidence="7">
    <location>
        <begin position="689"/>
        <end position="1033"/>
    </location>
</feature>
<evidence type="ECO:0000256" key="2">
    <source>
        <dbReference type="ARBA" id="ARBA00012485"/>
    </source>
</evidence>
<dbReference type="Gene3D" id="3.30.2410.10">
    <property type="entry name" value="Hect, E3 ligase catalytic domain"/>
    <property type="match status" value="1"/>
</dbReference>
<evidence type="ECO:0000256" key="4">
    <source>
        <dbReference type="ARBA" id="ARBA00022786"/>
    </source>
</evidence>
<evidence type="ECO:0000313" key="8">
    <source>
        <dbReference type="Proteomes" id="UP000095282"/>
    </source>
</evidence>
<dbReference type="SMART" id="SM00119">
    <property type="entry name" value="HECTc"/>
    <property type="match status" value="1"/>
</dbReference>
<accession>A0A1I7U5J7</accession>
<dbReference type="InterPro" id="IPR035983">
    <property type="entry name" value="Hect_E3_ubiquitin_ligase"/>
</dbReference>
<dbReference type="CDD" id="cd00078">
    <property type="entry name" value="HECTc"/>
    <property type="match status" value="1"/>
</dbReference>
<keyword evidence="4 5" id="KW-0833">Ubl conjugation pathway</keyword>
<protein>
    <recommendedName>
        <fullName evidence="2">HECT-type E3 ubiquitin transferase</fullName>
        <ecNumber evidence="2">2.3.2.26</ecNumber>
    </recommendedName>
</protein>
<dbReference type="InterPro" id="IPR044611">
    <property type="entry name" value="E3A/B/C-like"/>
</dbReference>
<evidence type="ECO:0000256" key="5">
    <source>
        <dbReference type="PROSITE-ProRule" id="PRU00104"/>
    </source>
</evidence>
<feature type="coiled-coil region" evidence="6">
    <location>
        <begin position="43"/>
        <end position="70"/>
    </location>
</feature>
<dbReference type="CDD" id="cd23767">
    <property type="entry name" value="IQCD"/>
    <property type="match status" value="1"/>
</dbReference>
<dbReference type="WBParaSite" id="Csp11.Scaffold629.g15071.t1">
    <property type="protein sequence ID" value="Csp11.Scaffold629.g15071.t1"/>
    <property type="gene ID" value="Csp11.Scaffold629.g15071"/>
</dbReference>
<dbReference type="PANTHER" id="PTHR45700:SF2">
    <property type="entry name" value="UBIQUITIN-PROTEIN LIGASE E3C"/>
    <property type="match status" value="1"/>
</dbReference>
<dbReference type="SUPFAM" id="SSF56204">
    <property type="entry name" value="Hect, E3 ligase catalytic domain"/>
    <property type="match status" value="1"/>
</dbReference>
<dbReference type="FunFam" id="3.90.1750.10:FF:000039">
    <property type="entry name" value="Ubiquitin-protein ligase, putative"/>
    <property type="match status" value="1"/>
</dbReference>
<dbReference type="STRING" id="1561998.A0A1I7U5J7"/>
<dbReference type="Gene3D" id="3.30.2160.10">
    <property type="entry name" value="Hect, E3 ligase catalytic domain"/>
    <property type="match status" value="1"/>
</dbReference>
<dbReference type="PROSITE" id="PS50096">
    <property type="entry name" value="IQ"/>
    <property type="match status" value="1"/>
</dbReference>
<evidence type="ECO:0000256" key="3">
    <source>
        <dbReference type="ARBA" id="ARBA00022679"/>
    </source>
</evidence>
<dbReference type="PROSITE" id="PS50237">
    <property type="entry name" value="HECT"/>
    <property type="match status" value="1"/>
</dbReference>
<evidence type="ECO:0000256" key="6">
    <source>
        <dbReference type="SAM" id="Coils"/>
    </source>
</evidence>
<keyword evidence="3" id="KW-0808">Transferase</keyword>
<dbReference type="PANTHER" id="PTHR45700">
    <property type="entry name" value="UBIQUITIN-PROTEIN LIGASE E3C"/>
    <property type="match status" value="1"/>
</dbReference>
<proteinExistence type="predicted"/>